<feature type="region of interest" description="Disordered" evidence="7">
    <location>
        <begin position="890"/>
        <end position="959"/>
    </location>
</feature>
<proteinExistence type="inferred from homology"/>
<dbReference type="KEGG" id="asn:102368077"/>
<dbReference type="GO" id="GO:0005856">
    <property type="term" value="C:cytoskeleton"/>
    <property type="evidence" value="ECO:0007669"/>
    <property type="project" value="UniProtKB-ARBA"/>
</dbReference>
<feature type="compositionally biased region" description="Low complexity" evidence="7">
    <location>
        <begin position="1023"/>
        <end position="1040"/>
    </location>
</feature>
<evidence type="ECO:0000256" key="4">
    <source>
        <dbReference type="ARBA" id="ARBA00023069"/>
    </source>
</evidence>
<dbReference type="InterPro" id="IPR000008">
    <property type="entry name" value="C2_dom"/>
</dbReference>
<dbReference type="Proteomes" id="UP000189705">
    <property type="component" value="Unplaced"/>
</dbReference>
<dbReference type="InterPro" id="IPR035892">
    <property type="entry name" value="C2_domain_sf"/>
</dbReference>
<dbReference type="CTD" id="57096"/>
<organism evidence="9 10">
    <name type="scientific">Alligator sinensis</name>
    <name type="common">Chinese alligator</name>
    <dbReference type="NCBI Taxonomy" id="38654"/>
    <lineage>
        <taxon>Eukaryota</taxon>
        <taxon>Metazoa</taxon>
        <taxon>Chordata</taxon>
        <taxon>Craniata</taxon>
        <taxon>Vertebrata</taxon>
        <taxon>Euteleostomi</taxon>
        <taxon>Archelosauria</taxon>
        <taxon>Archosauria</taxon>
        <taxon>Crocodylia</taxon>
        <taxon>Alligatoridae</taxon>
        <taxon>Alligatorinae</taxon>
        <taxon>Alligator</taxon>
    </lineage>
</organism>
<dbReference type="GeneID" id="102368077"/>
<keyword evidence="3 6" id="KW-0175">Coiled coil</keyword>
<feature type="region of interest" description="Disordered" evidence="7">
    <location>
        <begin position="191"/>
        <end position="230"/>
    </location>
</feature>
<dbReference type="STRING" id="38654.A0A3Q0FH59"/>
<comment type="subcellular location">
    <subcellularLocation>
        <location evidence="1">Cell projection</location>
        <location evidence="1">Cilium</location>
    </subcellularLocation>
</comment>
<dbReference type="GO" id="GO:0046548">
    <property type="term" value="P:retinal rod cell development"/>
    <property type="evidence" value="ECO:0007669"/>
    <property type="project" value="TreeGrafter"/>
</dbReference>
<dbReference type="PROSITE" id="PS50004">
    <property type="entry name" value="C2"/>
    <property type="match status" value="1"/>
</dbReference>
<keyword evidence="5" id="KW-0966">Cell projection</keyword>
<dbReference type="Gene3D" id="2.60.40.150">
    <property type="entry name" value="C2 domain"/>
    <property type="match status" value="3"/>
</dbReference>
<evidence type="ECO:0000313" key="10">
    <source>
        <dbReference type="RefSeq" id="XP_025046931.1"/>
    </source>
</evidence>
<evidence type="ECO:0000256" key="5">
    <source>
        <dbReference type="ARBA" id="ARBA00023273"/>
    </source>
</evidence>
<evidence type="ECO:0000256" key="6">
    <source>
        <dbReference type="SAM" id="Coils"/>
    </source>
</evidence>
<evidence type="ECO:0000259" key="8">
    <source>
        <dbReference type="PROSITE" id="PS50004"/>
    </source>
</evidence>
<accession>A0A3Q0FH59</accession>
<dbReference type="PANTHER" id="PTHR14240">
    <property type="entry name" value="RETINITIS PIGMENTOSA GTPASE REGULATOR-INTERACTING PROTEIN"/>
    <property type="match status" value="1"/>
</dbReference>
<protein>
    <submittedName>
        <fullName evidence="10">X-linked retinitis pigmentosa GTPase regulator-interacting protein 1</fullName>
    </submittedName>
</protein>
<dbReference type="Pfam" id="PF18111">
    <property type="entry name" value="RPGR1_C"/>
    <property type="match status" value="1"/>
</dbReference>
<gene>
    <name evidence="10" type="primary">RPGRIP1</name>
</gene>
<evidence type="ECO:0000256" key="7">
    <source>
        <dbReference type="SAM" id="MobiDB-lite"/>
    </source>
</evidence>
<reference evidence="10" key="1">
    <citation type="submission" date="2025-08" db="UniProtKB">
        <authorList>
            <consortium name="RefSeq"/>
        </authorList>
    </citation>
    <scope>IDENTIFICATION</scope>
</reference>
<evidence type="ECO:0000256" key="2">
    <source>
        <dbReference type="ARBA" id="ARBA00006042"/>
    </source>
</evidence>
<feature type="coiled-coil region" evidence="6">
    <location>
        <begin position="100"/>
        <end position="165"/>
    </location>
</feature>
<keyword evidence="9" id="KW-1185">Reference proteome</keyword>
<dbReference type="InterPro" id="IPR021656">
    <property type="entry name" value="C2-C2_1"/>
</dbReference>
<dbReference type="Pfam" id="PF11618">
    <property type="entry name" value="C2-C2_1"/>
    <property type="match status" value="1"/>
</dbReference>
<evidence type="ECO:0000256" key="3">
    <source>
        <dbReference type="ARBA" id="ARBA00023054"/>
    </source>
</evidence>
<dbReference type="AlphaFoldDB" id="A0A3Q0FH59"/>
<comment type="similarity">
    <text evidence="2">Belongs to the RPGRIP1 family.</text>
</comment>
<dbReference type="PANTHER" id="PTHR14240:SF3">
    <property type="entry name" value="X-LINKED RETINITIS PIGMENTOSA GTPASE REGULATOR-INTERACTING PROTEIN 1"/>
    <property type="match status" value="1"/>
</dbReference>
<feature type="coiled-coil region" evidence="6">
    <location>
        <begin position="474"/>
        <end position="504"/>
    </location>
</feature>
<name>A0A3Q0FH59_ALLSI</name>
<evidence type="ECO:0000313" key="9">
    <source>
        <dbReference type="Proteomes" id="UP000189705"/>
    </source>
</evidence>
<dbReference type="InterPro" id="IPR031139">
    <property type="entry name" value="RPGRIP1_fam"/>
</dbReference>
<dbReference type="RefSeq" id="XP_025046931.1">
    <property type="nucleotide sequence ID" value="XM_025191146.1"/>
</dbReference>
<dbReference type="InterPro" id="IPR041091">
    <property type="entry name" value="RPGRIP1_C"/>
</dbReference>
<feature type="region of interest" description="Disordered" evidence="7">
    <location>
        <begin position="520"/>
        <end position="540"/>
    </location>
</feature>
<feature type="coiled-coil region" evidence="6">
    <location>
        <begin position="330"/>
        <end position="388"/>
    </location>
</feature>
<dbReference type="GO" id="GO:1905515">
    <property type="term" value="P:non-motile cilium assembly"/>
    <property type="evidence" value="ECO:0007669"/>
    <property type="project" value="TreeGrafter"/>
</dbReference>
<keyword evidence="4" id="KW-0969">Cilium</keyword>
<dbReference type="GO" id="GO:0032391">
    <property type="term" value="C:photoreceptor connecting cilium"/>
    <property type="evidence" value="ECO:0007669"/>
    <property type="project" value="TreeGrafter"/>
</dbReference>
<feature type="domain" description="C2" evidence="8">
    <location>
        <begin position="709"/>
        <end position="836"/>
    </location>
</feature>
<dbReference type="InParanoid" id="A0A3Q0FH59"/>
<feature type="region of interest" description="Disordered" evidence="7">
    <location>
        <begin position="986"/>
        <end position="1061"/>
    </location>
</feature>
<evidence type="ECO:0000256" key="1">
    <source>
        <dbReference type="ARBA" id="ARBA00004138"/>
    </source>
</evidence>
<sequence length="1207" mass="133603">MCPPSQAQPPMALLLLDETAGDLPVRDTDQPLVIAAIQDVSAAAPPAKAQALRTWLREPAMPARQHLSRVSREELEDRFLRLHDQNLLLKEFACKQQDRIKRLGARLMRLTQEHRRAARQLGPSAHRASRDLELEEALEELQARVRELEHRNEGLRGRLLAYKQQLQLGACKHHGLYGHIPARVDTGLRRAHTASGRGPERQRRGVRMQGPEARHTHTAPPQYRDHSKEEPGAALDSLTRGLGLEELASESPLRGEMEPSWQSRWQASECRVAIRGNVELIRLQRLLQERDMELAVTTARCTELQQTYESQLQQRQEVLGAASSALLAQAEELSTQLKGQTQRAAALESRLEGVPALHRALEELQERVRDLEKERDLLKEAHDNLLASALDSGQLPRQDTPQLEKQLSTALAEKRVLLAELEAAQGLGQQDLLVRQSLSQRLRETEAAHAETVLELEKTRDMLILQHRINRDYQAELEGTMLQAEQAARGYEEEQQQLARLLDLRSTRLHQLEEQLKDVAYGTQPLPPASNRDSEGDGAGVRLGRGESLLELHVVGASLSGAALRVLGDAQPTTFCTYAVYDFETHATPLGHGARPRYGFTSRYVLRAEPLLLHYLQGSAARLDLHVAVGTEHRALATCHLRLAEALATTQRVHATAALQGVGPSSEDYGLLQHWLRLRPPLQQGLRLQQERTKALGYLSASVPQVGAPSSSWQPCSVDGPPGRERLQNELQGWVRGCRGLRSRCLGALPSPYAMYRFFTFPDHDTPIVPASHSPHFSDLQPFPVRPTPELHRYLRHENLWVYVFDDEDPQPDAYLGKAAIPLLPLARGHSITGDFVLVDPCGHPNGSINLSLEWQHQYLSPEGILAPGAANQEHPCCQPREQLTKEEGAPLHGQGLGAPSTAMQQLEPRQRKLRVSAPKPDAYTMKRLRQDQGMGGPARPSPGLMPAKHAAQESKAVAAQEPLAQPVLELVGLISVQAKEREAQAGEVAPAARPSREEATQTGKEVMSKSPTPSQHSELESPMPDTATPTKDTAPANADQELESSSDAPTTDSDEIVVGAEPQRPLKTAAARIRIEVISLSLWPGPEAMASGQRVYVEYRFPGVPLAETETPVSLRLPRVGERLYFHFSKVIDLAMGLASAQQETLQAMLQAEEPQQSWLQFVVVSEPLPGTGGECEDLGIAYVDLREILWTGNDVLEHNLDGEQL</sequence>
<dbReference type="CDD" id="cd00030">
    <property type="entry name" value="C2"/>
    <property type="match status" value="1"/>
</dbReference>
<dbReference type="SUPFAM" id="SSF49562">
    <property type="entry name" value="C2 domain (Calcium/lipid-binding domain, CaLB)"/>
    <property type="match status" value="2"/>
</dbReference>